<dbReference type="InterPro" id="IPR002781">
    <property type="entry name" value="TM_pro_TauE-like"/>
</dbReference>
<proteinExistence type="inferred from homology"/>
<keyword evidence="6 8" id="KW-1133">Transmembrane helix</keyword>
<dbReference type="Pfam" id="PF01925">
    <property type="entry name" value="TauE"/>
    <property type="match status" value="1"/>
</dbReference>
<dbReference type="eggNOG" id="COG0730">
    <property type="taxonomic scope" value="Bacteria"/>
</dbReference>
<feature type="transmembrane region" description="Helical" evidence="8">
    <location>
        <begin position="242"/>
        <end position="260"/>
    </location>
</feature>
<dbReference type="InterPro" id="IPR052017">
    <property type="entry name" value="TSUP"/>
</dbReference>
<gene>
    <name evidence="9" type="ordered locus">Oant_1880</name>
</gene>
<keyword evidence="5 8" id="KW-0812">Transmembrane</keyword>
<keyword evidence="4 8" id="KW-1003">Cell membrane</keyword>
<dbReference type="PANTHER" id="PTHR30269">
    <property type="entry name" value="TRANSMEMBRANE PROTEIN YFCA"/>
    <property type="match status" value="1"/>
</dbReference>
<evidence type="ECO:0000313" key="9">
    <source>
        <dbReference type="EMBL" id="ABS14596.1"/>
    </source>
</evidence>
<reference evidence="9 10" key="1">
    <citation type="journal article" date="2011" name="J. Bacteriol.">
        <title>Genome of Ochrobactrum anthropi ATCC 49188 T, a versatile opportunistic pathogen and symbiont of several eukaryotic hosts.</title>
        <authorList>
            <person name="Chain P.S."/>
            <person name="Lang D.M."/>
            <person name="Comerci D.J."/>
            <person name="Malfatti S.A."/>
            <person name="Vergez L.M."/>
            <person name="Shin M."/>
            <person name="Ugalde R.A."/>
            <person name="Garcia E."/>
            <person name="Tolmasky M.E."/>
        </authorList>
    </citation>
    <scope>NUCLEOTIDE SEQUENCE [LARGE SCALE GENOMIC DNA]</scope>
    <source>
        <strain evidence="10">ATCC 49188 / DSM 6882 / CCUG 24695 / JCM 21032 / LMG 3331 / NBRC 15819 / NCTC 12168 / Alc 37</strain>
    </source>
</reference>
<dbReference type="GO" id="GO:0005886">
    <property type="term" value="C:plasma membrane"/>
    <property type="evidence" value="ECO:0007669"/>
    <property type="project" value="UniProtKB-SubCell"/>
</dbReference>
<dbReference type="Proteomes" id="UP000002301">
    <property type="component" value="Chromosome 1"/>
</dbReference>
<comment type="subcellular location">
    <subcellularLocation>
        <location evidence="1 8">Cell membrane</location>
        <topology evidence="1 8">Multi-pass membrane protein</topology>
    </subcellularLocation>
</comment>
<feature type="transmembrane region" description="Helical" evidence="8">
    <location>
        <begin position="20"/>
        <end position="53"/>
    </location>
</feature>
<feature type="transmembrane region" description="Helical" evidence="8">
    <location>
        <begin position="200"/>
        <end position="230"/>
    </location>
</feature>
<evidence type="ECO:0000313" key="10">
    <source>
        <dbReference type="Proteomes" id="UP000002301"/>
    </source>
</evidence>
<dbReference type="KEGG" id="oan:Oant_1880"/>
<dbReference type="AlphaFoldDB" id="A6X042"/>
<protein>
    <recommendedName>
        <fullName evidence="8">Probable membrane transporter protein</fullName>
    </recommendedName>
</protein>
<sequence length="272" mass="28333">MLRPPLPWASPMLEFFDTLTLLLTAAAFIAGIIDSIAGGGGMITIPALLLAGIPPVEALGTNKLQGLFGSSSATIAYARKGHVNIKEQWPEALASLIGSVFGALLATVLPVDIMRAALPILLIAIAVYFAIKPSLGDVDRARRIGPFLFGVTLVPLIGFYDGLFGPGTGSFFMLAFVALAGFGVLKATAHTKLLNCASNVGGFATFAAVGVINWKIGICMGVAQFIGAQIGASLAMKVGSRIIKPLLIVVSLALAVRLLMEGTNPLRQWVGF</sequence>
<feature type="transmembrane region" description="Helical" evidence="8">
    <location>
        <begin position="113"/>
        <end position="131"/>
    </location>
</feature>
<dbReference type="EMBL" id="CP000758">
    <property type="protein sequence ID" value="ABS14596.1"/>
    <property type="molecule type" value="Genomic_DNA"/>
</dbReference>
<name>A6X042_BRUA4</name>
<evidence type="ECO:0000256" key="6">
    <source>
        <dbReference type="ARBA" id="ARBA00022989"/>
    </source>
</evidence>
<dbReference type="STRING" id="439375.Oant_1880"/>
<dbReference type="HOGENOM" id="CLU_045498_2_1_5"/>
<keyword evidence="10" id="KW-1185">Reference proteome</keyword>
<organism evidence="9 10">
    <name type="scientific">Brucella anthropi (strain ATCC 49188 / DSM 6882 / CCUG 24695 / JCM 21032 / LMG 3331 / NBRC 15819 / NCTC 12168 / Alc 37)</name>
    <name type="common">Ochrobactrum anthropi</name>
    <dbReference type="NCBI Taxonomy" id="439375"/>
    <lineage>
        <taxon>Bacteria</taxon>
        <taxon>Pseudomonadati</taxon>
        <taxon>Pseudomonadota</taxon>
        <taxon>Alphaproteobacteria</taxon>
        <taxon>Hyphomicrobiales</taxon>
        <taxon>Brucellaceae</taxon>
        <taxon>Brucella/Ochrobactrum group</taxon>
        <taxon>Brucella</taxon>
    </lineage>
</organism>
<accession>A6X042</accession>
<keyword evidence="3" id="KW-0813">Transport</keyword>
<evidence type="ECO:0000256" key="1">
    <source>
        <dbReference type="ARBA" id="ARBA00004651"/>
    </source>
</evidence>
<evidence type="ECO:0000256" key="3">
    <source>
        <dbReference type="ARBA" id="ARBA00022448"/>
    </source>
</evidence>
<feature type="transmembrane region" description="Helical" evidence="8">
    <location>
        <begin position="143"/>
        <end position="163"/>
    </location>
</feature>
<feature type="transmembrane region" description="Helical" evidence="8">
    <location>
        <begin position="169"/>
        <end position="188"/>
    </location>
</feature>
<keyword evidence="7 8" id="KW-0472">Membrane</keyword>
<evidence type="ECO:0000256" key="7">
    <source>
        <dbReference type="ARBA" id="ARBA00023136"/>
    </source>
</evidence>
<evidence type="ECO:0000256" key="8">
    <source>
        <dbReference type="RuleBase" id="RU363041"/>
    </source>
</evidence>
<evidence type="ECO:0000256" key="5">
    <source>
        <dbReference type="ARBA" id="ARBA00022692"/>
    </source>
</evidence>
<comment type="similarity">
    <text evidence="2 8">Belongs to the 4-toluene sulfonate uptake permease (TSUP) (TC 2.A.102) family.</text>
</comment>
<evidence type="ECO:0000256" key="2">
    <source>
        <dbReference type="ARBA" id="ARBA00009142"/>
    </source>
</evidence>
<feature type="transmembrane region" description="Helical" evidence="8">
    <location>
        <begin position="89"/>
        <end position="107"/>
    </location>
</feature>
<dbReference type="PANTHER" id="PTHR30269:SF0">
    <property type="entry name" value="MEMBRANE TRANSPORTER PROTEIN YFCA-RELATED"/>
    <property type="match status" value="1"/>
</dbReference>
<evidence type="ECO:0000256" key="4">
    <source>
        <dbReference type="ARBA" id="ARBA00022475"/>
    </source>
</evidence>